<comment type="caution">
    <text evidence="6">The sequence shown here is derived from an EMBL/GenBank/DDBJ whole genome shotgun (WGS) entry which is preliminary data.</text>
</comment>
<reference evidence="6 7" key="1">
    <citation type="submission" date="2019-08" db="EMBL/GenBank/DDBJ databases">
        <title>In-depth cultivation of the pig gut microbiome towards novel bacterial diversity and tailored functional studies.</title>
        <authorList>
            <person name="Wylensek D."/>
            <person name="Hitch T.C.A."/>
            <person name="Clavel T."/>
        </authorList>
    </citation>
    <scope>NUCLEOTIDE SEQUENCE [LARGE SCALE GENOMIC DNA]</scope>
    <source>
        <strain evidence="6 7">NM-380-WT-3C1</strain>
    </source>
</reference>
<evidence type="ECO:0000256" key="3">
    <source>
        <dbReference type="ARBA" id="ARBA00023274"/>
    </source>
</evidence>
<evidence type="ECO:0000313" key="7">
    <source>
        <dbReference type="Proteomes" id="UP000460549"/>
    </source>
</evidence>
<evidence type="ECO:0000313" key="6">
    <source>
        <dbReference type="EMBL" id="MSU05628.1"/>
    </source>
</evidence>
<keyword evidence="7" id="KW-1185">Reference proteome</keyword>
<organism evidence="6 7">
    <name type="scientific">Bullifex porci</name>
    <dbReference type="NCBI Taxonomy" id="2606638"/>
    <lineage>
        <taxon>Bacteria</taxon>
        <taxon>Pseudomonadati</taxon>
        <taxon>Spirochaetota</taxon>
        <taxon>Spirochaetia</taxon>
        <taxon>Spirochaetales</taxon>
        <taxon>Spirochaetaceae</taxon>
        <taxon>Bullifex</taxon>
    </lineage>
</organism>
<accession>A0A7X2PBX2</accession>
<dbReference type="GO" id="GO:0003735">
    <property type="term" value="F:structural constituent of ribosome"/>
    <property type="evidence" value="ECO:0007669"/>
    <property type="project" value="InterPro"/>
</dbReference>
<evidence type="ECO:0000256" key="1">
    <source>
        <dbReference type="ARBA" id="ARBA00008560"/>
    </source>
</evidence>
<dbReference type="InterPro" id="IPR044957">
    <property type="entry name" value="Ribosomal_bL32_bact"/>
</dbReference>
<comment type="similarity">
    <text evidence="1 5">Belongs to the bacterial ribosomal protein bL32 family.</text>
</comment>
<dbReference type="NCBIfam" id="TIGR01031">
    <property type="entry name" value="rpmF_bact"/>
    <property type="match status" value="1"/>
</dbReference>
<dbReference type="InterPro" id="IPR002677">
    <property type="entry name" value="Ribosomal_bL32"/>
</dbReference>
<evidence type="ECO:0000256" key="4">
    <source>
        <dbReference type="ARBA" id="ARBA00035178"/>
    </source>
</evidence>
<keyword evidence="2 5" id="KW-0689">Ribosomal protein</keyword>
<dbReference type="HAMAP" id="MF_00340">
    <property type="entry name" value="Ribosomal_bL32"/>
    <property type="match status" value="1"/>
</dbReference>
<dbReference type="PANTHER" id="PTHR35534:SF1">
    <property type="entry name" value="LARGE RIBOSOMAL SUBUNIT PROTEIN BL32"/>
    <property type="match status" value="1"/>
</dbReference>
<evidence type="ECO:0000256" key="5">
    <source>
        <dbReference type="HAMAP-Rule" id="MF_00340"/>
    </source>
</evidence>
<name>A0A7X2PBX2_9SPIO</name>
<dbReference type="EMBL" id="VUNN01000003">
    <property type="protein sequence ID" value="MSU05628.1"/>
    <property type="molecule type" value="Genomic_DNA"/>
</dbReference>
<evidence type="ECO:0000256" key="2">
    <source>
        <dbReference type="ARBA" id="ARBA00022980"/>
    </source>
</evidence>
<proteinExistence type="inferred from homology"/>
<dbReference type="InterPro" id="IPR011332">
    <property type="entry name" value="Ribosomal_zn-bd"/>
</dbReference>
<dbReference type="PANTHER" id="PTHR35534">
    <property type="entry name" value="50S RIBOSOMAL PROTEIN L32"/>
    <property type="match status" value="1"/>
</dbReference>
<keyword evidence="3 5" id="KW-0687">Ribonucleoprotein</keyword>
<sequence length="61" mass="6545">MATPKYKTSKSKAASRKAANMKLAAPTLSPCQTCGNLVPSHQVCPKCGYYNGKQVIEKDAE</sequence>
<dbReference type="SUPFAM" id="SSF57829">
    <property type="entry name" value="Zn-binding ribosomal proteins"/>
    <property type="match status" value="1"/>
</dbReference>
<dbReference type="GO" id="GO:0015934">
    <property type="term" value="C:large ribosomal subunit"/>
    <property type="evidence" value="ECO:0007669"/>
    <property type="project" value="InterPro"/>
</dbReference>
<dbReference type="AlphaFoldDB" id="A0A7X2PBX2"/>
<dbReference type="GO" id="GO:0006412">
    <property type="term" value="P:translation"/>
    <property type="evidence" value="ECO:0007669"/>
    <property type="project" value="UniProtKB-UniRule"/>
</dbReference>
<gene>
    <name evidence="5 6" type="primary">rpmF</name>
    <name evidence="6" type="ORF">FYJ80_02375</name>
</gene>
<dbReference type="Proteomes" id="UP000460549">
    <property type="component" value="Unassembled WGS sequence"/>
</dbReference>
<dbReference type="Pfam" id="PF01783">
    <property type="entry name" value="Ribosomal_L32p"/>
    <property type="match status" value="1"/>
</dbReference>
<dbReference type="RefSeq" id="WP_154424531.1">
    <property type="nucleotide sequence ID" value="NZ_JAQYGB010000002.1"/>
</dbReference>
<protein>
    <recommendedName>
        <fullName evidence="4 5">Large ribosomal subunit protein bL32</fullName>
    </recommendedName>
</protein>